<dbReference type="InterPro" id="IPR017969">
    <property type="entry name" value="Heavy-metal-associated_CS"/>
</dbReference>
<evidence type="ECO:0000256" key="11">
    <source>
        <dbReference type="ARBA" id="ARBA00022967"/>
    </source>
</evidence>
<keyword evidence="10" id="KW-0460">Magnesium</keyword>
<dbReference type="Gene3D" id="3.40.1110.10">
    <property type="entry name" value="Calcium-transporting ATPase, cytoplasmic domain N"/>
    <property type="match status" value="1"/>
</dbReference>
<keyword evidence="9 16" id="KW-0067">ATP-binding</keyword>
<dbReference type="PROSITE" id="PS01047">
    <property type="entry name" value="HMA_1"/>
    <property type="match status" value="2"/>
</dbReference>
<dbReference type="PANTHER" id="PTHR43520">
    <property type="entry name" value="ATP7, ISOFORM B"/>
    <property type="match status" value="1"/>
</dbReference>
<evidence type="ECO:0000256" key="5">
    <source>
        <dbReference type="ARBA" id="ARBA00022723"/>
    </source>
</evidence>
<feature type="domain" description="HMA" evidence="17">
    <location>
        <begin position="84"/>
        <end position="150"/>
    </location>
</feature>
<dbReference type="PROSITE" id="PS00154">
    <property type="entry name" value="ATPASE_E1_E2"/>
    <property type="match status" value="1"/>
</dbReference>
<feature type="transmembrane region" description="Helical" evidence="16">
    <location>
        <begin position="424"/>
        <end position="449"/>
    </location>
</feature>
<comment type="subcellular location">
    <subcellularLocation>
        <location evidence="16">Cell membrane</location>
    </subcellularLocation>
    <subcellularLocation>
        <location evidence="1">Endomembrane system</location>
        <topology evidence="1">Multi-pass membrane protein</topology>
    </subcellularLocation>
</comment>
<comment type="caution">
    <text evidence="18">The sequence shown here is derived from an EMBL/GenBank/DDBJ whole genome shotgun (WGS) entry which is preliminary data.</text>
</comment>
<evidence type="ECO:0000256" key="1">
    <source>
        <dbReference type="ARBA" id="ARBA00004127"/>
    </source>
</evidence>
<dbReference type="CDD" id="cd00371">
    <property type="entry name" value="HMA"/>
    <property type="match status" value="2"/>
</dbReference>
<feature type="transmembrane region" description="Helical" evidence="16">
    <location>
        <begin position="239"/>
        <end position="261"/>
    </location>
</feature>
<dbReference type="CDD" id="cd02094">
    <property type="entry name" value="P-type_ATPase_Cu-like"/>
    <property type="match status" value="1"/>
</dbReference>
<dbReference type="InterPro" id="IPR006122">
    <property type="entry name" value="HMA_Cu_ion-bd"/>
</dbReference>
<dbReference type="NCBIfam" id="TIGR01494">
    <property type="entry name" value="ATPase_P-type"/>
    <property type="match status" value="1"/>
</dbReference>
<keyword evidence="8" id="KW-0187">Copper transport</keyword>
<dbReference type="SFLD" id="SFLDS00003">
    <property type="entry name" value="Haloacid_Dehalogenase"/>
    <property type="match status" value="1"/>
</dbReference>
<dbReference type="RefSeq" id="WP_379724161.1">
    <property type="nucleotide sequence ID" value="NZ_JBHRYJ010000001.1"/>
</dbReference>
<feature type="transmembrane region" description="Helical" evidence="16">
    <location>
        <begin position="792"/>
        <end position="812"/>
    </location>
</feature>
<dbReference type="Gene3D" id="2.70.150.10">
    <property type="entry name" value="Calcium-transporting ATPase, cytoplasmic transduction domain A"/>
    <property type="match status" value="1"/>
</dbReference>
<evidence type="ECO:0000256" key="8">
    <source>
        <dbReference type="ARBA" id="ARBA00022796"/>
    </source>
</evidence>
<evidence type="ECO:0000256" key="10">
    <source>
        <dbReference type="ARBA" id="ARBA00022842"/>
    </source>
</evidence>
<evidence type="ECO:0000256" key="13">
    <source>
        <dbReference type="ARBA" id="ARBA00023008"/>
    </source>
</evidence>
<evidence type="ECO:0000256" key="4">
    <source>
        <dbReference type="ARBA" id="ARBA00022692"/>
    </source>
</evidence>
<dbReference type="SUPFAM" id="SSF56784">
    <property type="entry name" value="HAD-like"/>
    <property type="match status" value="1"/>
</dbReference>
<dbReference type="InterPro" id="IPR036163">
    <property type="entry name" value="HMA_dom_sf"/>
</dbReference>
<dbReference type="SUPFAM" id="SSF81665">
    <property type="entry name" value="Calcium ATPase, transmembrane domain M"/>
    <property type="match status" value="1"/>
</dbReference>
<dbReference type="SUPFAM" id="SSF55008">
    <property type="entry name" value="HMA, heavy metal-associated domain"/>
    <property type="match status" value="2"/>
</dbReference>
<dbReference type="NCBIfam" id="TIGR01511">
    <property type="entry name" value="ATPase-IB1_Cu"/>
    <property type="match status" value="1"/>
</dbReference>
<keyword evidence="16" id="KW-1003">Cell membrane</keyword>
<evidence type="ECO:0000256" key="16">
    <source>
        <dbReference type="RuleBase" id="RU362081"/>
    </source>
</evidence>
<evidence type="ECO:0000256" key="12">
    <source>
        <dbReference type="ARBA" id="ARBA00022989"/>
    </source>
</evidence>
<feature type="transmembrane region" description="Helical" evidence="16">
    <location>
        <begin position="267"/>
        <end position="286"/>
    </location>
</feature>
<evidence type="ECO:0000256" key="6">
    <source>
        <dbReference type="ARBA" id="ARBA00022737"/>
    </source>
</evidence>
<dbReference type="SUPFAM" id="SSF81653">
    <property type="entry name" value="Calcium ATPase, transduction domain A"/>
    <property type="match status" value="1"/>
</dbReference>
<feature type="transmembrane region" description="Helical" evidence="16">
    <location>
        <begin position="455"/>
        <end position="480"/>
    </location>
</feature>
<comment type="similarity">
    <text evidence="2 16">Belongs to the cation transport ATPase (P-type) (TC 3.A.3) family. Type IB subfamily.</text>
</comment>
<dbReference type="InterPro" id="IPR023298">
    <property type="entry name" value="ATPase_P-typ_TM_dom_sf"/>
</dbReference>
<keyword evidence="19" id="KW-1185">Reference proteome</keyword>
<evidence type="ECO:0000256" key="7">
    <source>
        <dbReference type="ARBA" id="ARBA00022741"/>
    </source>
</evidence>
<dbReference type="PRINTS" id="PR00943">
    <property type="entry name" value="CUATPASE"/>
</dbReference>
<dbReference type="PANTHER" id="PTHR43520:SF8">
    <property type="entry name" value="P-TYPE CU(+) TRANSPORTER"/>
    <property type="match status" value="1"/>
</dbReference>
<feature type="transmembrane region" description="Helical" evidence="16">
    <location>
        <begin position="770"/>
        <end position="786"/>
    </location>
</feature>
<evidence type="ECO:0000259" key="17">
    <source>
        <dbReference type="PROSITE" id="PS50846"/>
    </source>
</evidence>
<dbReference type="InterPro" id="IPR027256">
    <property type="entry name" value="P-typ_ATPase_IB"/>
</dbReference>
<dbReference type="Pfam" id="PF00403">
    <property type="entry name" value="HMA"/>
    <property type="match status" value="2"/>
</dbReference>
<feature type="transmembrane region" description="Helical" evidence="16">
    <location>
        <begin position="208"/>
        <end position="227"/>
    </location>
</feature>
<keyword evidence="13" id="KW-0186">Copper</keyword>
<dbReference type="SFLD" id="SFLDG00002">
    <property type="entry name" value="C1.7:_P-type_atpase_like"/>
    <property type="match status" value="1"/>
</dbReference>
<keyword evidence="14" id="KW-0406">Ion transport</keyword>
<dbReference type="NCBIfam" id="TIGR01525">
    <property type="entry name" value="ATPase-IB_hvy"/>
    <property type="match status" value="1"/>
</dbReference>
<dbReference type="InterPro" id="IPR036412">
    <property type="entry name" value="HAD-like_sf"/>
</dbReference>
<accession>A0ABV7VEL2</accession>
<dbReference type="InterPro" id="IPR023214">
    <property type="entry name" value="HAD_sf"/>
</dbReference>
<dbReference type="InterPro" id="IPR059000">
    <property type="entry name" value="ATPase_P-type_domA"/>
</dbReference>
<reference evidence="19" key="1">
    <citation type="journal article" date="2019" name="Int. J. Syst. Evol. Microbiol.">
        <title>The Global Catalogue of Microorganisms (GCM) 10K type strain sequencing project: providing services to taxonomists for standard genome sequencing and annotation.</title>
        <authorList>
            <consortium name="The Broad Institute Genomics Platform"/>
            <consortium name="The Broad Institute Genome Sequencing Center for Infectious Disease"/>
            <person name="Wu L."/>
            <person name="Ma J."/>
        </authorList>
    </citation>
    <scope>NUCLEOTIDE SEQUENCE [LARGE SCALE GENOMIC DNA]</scope>
    <source>
        <strain evidence="19">KCTC 42182</strain>
    </source>
</reference>
<evidence type="ECO:0000256" key="14">
    <source>
        <dbReference type="ARBA" id="ARBA00023065"/>
    </source>
</evidence>
<dbReference type="Pfam" id="PF00702">
    <property type="entry name" value="Hydrolase"/>
    <property type="match status" value="1"/>
</dbReference>
<keyword evidence="12 16" id="KW-1133">Transmembrane helix</keyword>
<dbReference type="Pfam" id="PF00122">
    <property type="entry name" value="E1-E2_ATPase"/>
    <property type="match status" value="1"/>
</dbReference>
<feature type="transmembrane region" description="Helical" evidence="16">
    <location>
        <begin position="179"/>
        <end position="196"/>
    </location>
</feature>
<evidence type="ECO:0000256" key="3">
    <source>
        <dbReference type="ARBA" id="ARBA00022448"/>
    </source>
</evidence>
<dbReference type="InterPro" id="IPR018303">
    <property type="entry name" value="ATPase_P-typ_P_site"/>
</dbReference>
<keyword evidence="7 16" id="KW-0547">Nucleotide-binding</keyword>
<keyword evidence="15 16" id="KW-0472">Membrane</keyword>
<evidence type="ECO:0000256" key="2">
    <source>
        <dbReference type="ARBA" id="ARBA00006024"/>
    </source>
</evidence>
<evidence type="ECO:0000313" key="19">
    <source>
        <dbReference type="Proteomes" id="UP001595711"/>
    </source>
</evidence>
<dbReference type="NCBIfam" id="TIGR00003">
    <property type="entry name" value="copper ion binding protein"/>
    <property type="match status" value="2"/>
</dbReference>
<keyword evidence="3" id="KW-0813">Transport</keyword>
<evidence type="ECO:0000256" key="9">
    <source>
        <dbReference type="ARBA" id="ARBA00022840"/>
    </source>
</evidence>
<sequence>MTALQPLSPPPDPGHATTVDLPVAGMTCASCAGRVEKALRGVPGVTAASVNLASETAHVEFGPGGGLQPLVEAVAKAGYSVPDQHLRLQIEGMTCASCVGRVEKALLKVPGVTAASVNLASEAAEVTLPRGAASLETLIAAVEKAGYHARPFEDRATAEAGDDAAADPRVKAVARERNLALLALVLSLPLFAGMGFELAGRHDLMLSGWAQLAIATPVQFILGWRFYRAGWSALRAGTGNMDLLVALGTSAAWGLSTWLLLTAPAGSMPHLYFEGSAAIIAFVRIGKWLEARAKGQTVSALRALEKLKPATARIRQADGREEDVATATLKAGQLLVVRAGEAFAADAEIAEGHGSVDESMLTGESLPVERGPGDAVHAGTINRDGRIVARITATGAETALSRIVRLVETAQASKPPIQQLVDRISAIFVPAVLVVALITFVVAITIGGLGTEAALVQAIAVLVIACPCALGLATPAALMVGTGMAAQHGILIKDAEALEQARHLKLVAFDKTGTLTEGKPVVTDLIAAAGVDDAALLADAAALQAGSQHPLAAAVRAKAGDACPIEGVEDFRDHAGRGIGGRIGDRALLFGSGRLLDENGIDRAALQARAEALAQAGRTVSWLAEAAPRQRLLGLVAFGDEPKATAKEAIARLQALGITTVMLSGDSRGAATAIAQRLGIDRVEAEVQPQDKATLIAALRKEAGGPVAMVGDGVNDAPALAAADVGIAMGTGADVAMQTAGITLMRGDPALVADAIAIARATDAKIRQNLFWAFFYNLVGIPLAAFGLLSPVIAGAAMALSSVSVLTNALLLKRWRPGQ</sequence>
<dbReference type="InterPro" id="IPR044492">
    <property type="entry name" value="P_typ_ATPase_HD_dom"/>
</dbReference>
<dbReference type="InterPro" id="IPR006121">
    <property type="entry name" value="HMA_dom"/>
</dbReference>
<gene>
    <name evidence="18" type="ORF">ACFOOQ_08035</name>
</gene>
<dbReference type="PRINTS" id="PR00119">
    <property type="entry name" value="CATATPASE"/>
</dbReference>
<keyword evidence="5 16" id="KW-0479">Metal-binding</keyword>
<dbReference type="Proteomes" id="UP001595711">
    <property type="component" value="Unassembled WGS sequence"/>
</dbReference>
<protein>
    <submittedName>
        <fullName evidence="18">Heavy metal translocating P-type ATPase</fullName>
    </submittedName>
</protein>
<evidence type="ECO:0000313" key="18">
    <source>
        <dbReference type="EMBL" id="MFC3675488.1"/>
    </source>
</evidence>
<dbReference type="InterPro" id="IPR008250">
    <property type="entry name" value="ATPase_P-typ_transduc_dom_A_sf"/>
</dbReference>
<dbReference type="Gene3D" id="3.30.70.100">
    <property type="match status" value="2"/>
</dbReference>
<dbReference type="InterPro" id="IPR001757">
    <property type="entry name" value="P_typ_ATPase"/>
</dbReference>
<dbReference type="Gene3D" id="3.40.50.1000">
    <property type="entry name" value="HAD superfamily/HAD-like"/>
    <property type="match status" value="1"/>
</dbReference>
<keyword evidence="4 16" id="KW-0812">Transmembrane</keyword>
<feature type="domain" description="HMA" evidence="17">
    <location>
        <begin position="17"/>
        <end position="82"/>
    </location>
</feature>
<dbReference type="InterPro" id="IPR023299">
    <property type="entry name" value="ATPase_P-typ_cyto_dom_N"/>
</dbReference>
<keyword evidence="6" id="KW-0677">Repeat</keyword>
<proteinExistence type="inferred from homology"/>
<dbReference type="PROSITE" id="PS50846">
    <property type="entry name" value="HMA_2"/>
    <property type="match status" value="2"/>
</dbReference>
<dbReference type="PRINTS" id="PR00942">
    <property type="entry name" value="CUATPASEI"/>
</dbReference>
<keyword evidence="11" id="KW-1278">Translocase</keyword>
<organism evidence="18 19">
    <name type="scientific">Ferrovibrio xuzhouensis</name>
    <dbReference type="NCBI Taxonomy" id="1576914"/>
    <lineage>
        <taxon>Bacteria</taxon>
        <taxon>Pseudomonadati</taxon>
        <taxon>Pseudomonadota</taxon>
        <taxon>Alphaproteobacteria</taxon>
        <taxon>Rhodospirillales</taxon>
        <taxon>Rhodospirillaceae</taxon>
        <taxon>Ferrovibrio</taxon>
    </lineage>
</organism>
<name>A0ABV7VEL2_9PROT</name>
<dbReference type="SFLD" id="SFLDF00027">
    <property type="entry name" value="p-type_atpase"/>
    <property type="match status" value="1"/>
</dbReference>
<dbReference type="EMBL" id="JBHRYJ010000001">
    <property type="protein sequence ID" value="MFC3675488.1"/>
    <property type="molecule type" value="Genomic_DNA"/>
</dbReference>
<evidence type="ECO:0000256" key="15">
    <source>
        <dbReference type="ARBA" id="ARBA00023136"/>
    </source>
</evidence>